<evidence type="ECO:0000256" key="2">
    <source>
        <dbReference type="ARBA" id="ARBA00022737"/>
    </source>
</evidence>
<keyword evidence="4" id="KW-0496">Mitochondrion</keyword>
<feature type="compositionally biased region" description="Polar residues" evidence="6">
    <location>
        <begin position="265"/>
        <end position="297"/>
    </location>
</feature>
<dbReference type="Pfam" id="PF07893">
    <property type="entry name" value="DUF1668"/>
    <property type="match status" value="1"/>
</dbReference>
<evidence type="ECO:0000256" key="5">
    <source>
        <dbReference type="PROSITE-ProRule" id="PRU00708"/>
    </source>
</evidence>
<keyword evidence="3" id="KW-0809">Transit peptide</keyword>
<feature type="region of interest" description="Disordered" evidence="6">
    <location>
        <begin position="737"/>
        <end position="787"/>
    </location>
</feature>
<proteinExistence type="predicted"/>
<dbReference type="InterPro" id="IPR002885">
    <property type="entry name" value="PPR_rpt"/>
</dbReference>
<dbReference type="PANTHER" id="PTHR47926:SF388">
    <property type="entry name" value="DYW DOMAIN-CONTAINING PROTEIN"/>
    <property type="match status" value="1"/>
</dbReference>
<dbReference type="Gene3D" id="1.25.40.10">
    <property type="entry name" value="Tetratricopeptide repeat domain"/>
    <property type="match status" value="2"/>
</dbReference>
<keyword evidence="2" id="KW-0677">Repeat</keyword>
<dbReference type="EMBL" id="OZ075114">
    <property type="protein sequence ID" value="CAL5055507.1"/>
    <property type="molecule type" value="Genomic_DNA"/>
</dbReference>
<dbReference type="InterPro" id="IPR032867">
    <property type="entry name" value="DYW_dom"/>
</dbReference>
<feature type="compositionally biased region" description="Polar residues" evidence="6">
    <location>
        <begin position="122"/>
        <end position="157"/>
    </location>
</feature>
<feature type="domain" description="DYW" evidence="7">
    <location>
        <begin position="634"/>
        <end position="720"/>
    </location>
</feature>
<evidence type="ECO:0000256" key="3">
    <source>
        <dbReference type="ARBA" id="ARBA00022946"/>
    </source>
</evidence>
<dbReference type="AlphaFoldDB" id="A0ABC9EDI2"/>
<evidence type="ECO:0000259" key="7">
    <source>
        <dbReference type="Pfam" id="PF14432"/>
    </source>
</evidence>
<evidence type="ECO:0000256" key="1">
    <source>
        <dbReference type="ARBA" id="ARBA00004173"/>
    </source>
</evidence>
<accession>A0ABC9EDI2</accession>
<dbReference type="Pfam" id="PF01535">
    <property type="entry name" value="PPR"/>
    <property type="match status" value="1"/>
</dbReference>
<feature type="compositionally biased region" description="Polar residues" evidence="6">
    <location>
        <begin position="164"/>
        <end position="175"/>
    </location>
</feature>
<dbReference type="PROSITE" id="PS51375">
    <property type="entry name" value="PPR"/>
    <property type="match status" value="1"/>
</dbReference>
<sequence>MVGARRALLAARYSPRGAIAASAAPVAPYRLADSPTTRLPAERGCVQYWVPRRGAGSLASEQTDEAYHREWGQNSTGSYGNSPSNHFNHHLQRDAPSAGSTSAVNIGASSEQRYRSGGSYGFPNSNQPYTDARANSEQPGYRTTQPYRTSSAYNQKSLGGHPPNANQLYNGAEANNTRSGFGKEKSYHHPNGYGTYNSGYKGEGATTGQYGYGPSGQGPNSFGNGQQVFQQQQYVDHRSGDRPGIPASQYENPTHFHKEHVAGFQQGSSSNYGYNAPQANRSPYVTSQADSSSTPQGYSIAPHQGGMYYQPLPGNPSNDRSLSSNEVSGTPKGTVEELEKLCEHGNVKEAMKVLAMLQENGTVLHAHQYFRLMQACGDASALEEARVIHCQISESSIVVDTDVQNKILEMYAKCGSMEDAKKLFSIMDHNNLASWNTMISGFVHNGHGEEAIDFFDQFKKTGDKPDPAMFTHVFLACGILGSVDEGMLHFESMQKDFGITPTMEHYASIVSMLGQSGYIAEAHEFVERLPVEPSIEFWENLMNMCRLNGFIELGDCCAQIIERLDSSRLNEQSKMGLYPVNASDLAKEKEMKKASVAEARSKVHEYRAGDRSHPDTPKIYEELRYLSAHMKEAGYIADTRFVLHDVDQETKEDALLAHSERLAISYGLITSAARSPIRVIKNLRSCGDCHTAFKIISKLVGRLIIARDAKRFHHFENGSEATGIEYSFEFRYELQPPRYKGGREGEPAASDKELRKQDNQGYEQGTKMPKRSADERGGGRSSSAKLPTRQQKHLYLVLDDWELGYSIRKVDLSSAFDSDEASHNSSTEQRLLPPAIFRLEAPHARSGQFAALGTKIMFLGTIDNPWGTVDVRTRSLTSAPRRDSDPNQFCCACLQVDGKLFLLDDGVFEMLHPPPPPLADGTLLKAKFEWSWHERTLVFSMVKHTLKKGIRLATLSFDIESSQWTRRGAWGLPFKGRGYFDRDLDAWVGLAAGDPDTLGHICACDVLSAGNGGGDGQPPAWKISKEKLFCVDPTLVYVGDDDRARFCLVQCLSVDDRQGGIWKESMPEQRGYLLRVTTFSLKYDKNGDLRIARHRLIGSFRLPDGAAVYYDQLERPVAFWI</sequence>
<organism evidence="8 9">
    <name type="scientific">Urochloa decumbens</name>
    <dbReference type="NCBI Taxonomy" id="240449"/>
    <lineage>
        <taxon>Eukaryota</taxon>
        <taxon>Viridiplantae</taxon>
        <taxon>Streptophyta</taxon>
        <taxon>Embryophyta</taxon>
        <taxon>Tracheophyta</taxon>
        <taxon>Spermatophyta</taxon>
        <taxon>Magnoliopsida</taxon>
        <taxon>Liliopsida</taxon>
        <taxon>Poales</taxon>
        <taxon>Poaceae</taxon>
        <taxon>PACMAD clade</taxon>
        <taxon>Panicoideae</taxon>
        <taxon>Panicodae</taxon>
        <taxon>Paniceae</taxon>
        <taxon>Melinidinae</taxon>
        <taxon>Urochloa</taxon>
    </lineage>
</organism>
<dbReference type="NCBIfam" id="TIGR00756">
    <property type="entry name" value="PPR"/>
    <property type="match status" value="1"/>
</dbReference>
<protein>
    <recommendedName>
        <fullName evidence="7">DYW domain-containing protein</fullName>
    </recommendedName>
</protein>
<feature type="region of interest" description="Disordered" evidence="6">
    <location>
        <begin position="70"/>
        <end position="175"/>
    </location>
</feature>
<dbReference type="PANTHER" id="PTHR47926">
    <property type="entry name" value="PENTATRICOPEPTIDE REPEAT-CONTAINING PROTEIN"/>
    <property type="match status" value="1"/>
</dbReference>
<feature type="region of interest" description="Disordered" evidence="6">
    <location>
        <begin position="265"/>
        <end position="331"/>
    </location>
</feature>
<dbReference type="GO" id="GO:0005739">
    <property type="term" value="C:mitochondrion"/>
    <property type="evidence" value="ECO:0007669"/>
    <property type="project" value="UniProtKB-SubCell"/>
</dbReference>
<evidence type="ECO:0000313" key="9">
    <source>
        <dbReference type="Proteomes" id="UP001497457"/>
    </source>
</evidence>
<feature type="compositionally biased region" description="Polar residues" evidence="6">
    <location>
        <begin position="98"/>
        <end position="111"/>
    </location>
</feature>
<dbReference type="FunFam" id="1.25.40.10:FF:000503">
    <property type="entry name" value="Pentatricopeptide repeat-containing protein, mitochondrial"/>
    <property type="match status" value="1"/>
</dbReference>
<reference evidence="8" key="1">
    <citation type="submission" date="2024-10" db="EMBL/GenBank/DDBJ databases">
        <authorList>
            <person name="Ryan C."/>
        </authorList>
    </citation>
    <scope>NUCLEOTIDE SEQUENCE [LARGE SCALE GENOMIC DNA]</scope>
</reference>
<dbReference type="InterPro" id="IPR011990">
    <property type="entry name" value="TPR-like_helical_dom_sf"/>
</dbReference>
<evidence type="ECO:0000256" key="4">
    <source>
        <dbReference type="ARBA" id="ARBA00023128"/>
    </source>
</evidence>
<dbReference type="Pfam" id="PF13041">
    <property type="entry name" value="PPR_2"/>
    <property type="match status" value="1"/>
</dbReference>
<gene>
    <name evidence="8" type="ORF">URODEC1_LOCUS94471</name>
</gene>
<dbReference type="Proteomes" id="UP001497457">
    <property type="component" value="Chromosome 4rd"/>
</dbReference>
<dbReference type="Pfam" id="PF14432">
    <property type="entry name" value="DYW_deaminase"/>
    <property type="match status" value="1"/>
</dbReference>
<dbReference type="InterPro" id="IPR046960">
    <property type="entry name" value="PPR_At4g14850-like_plant"/>
</dbReference>
<name>A0ABC9EDI2_9POAL</name>
<feature type="compositionally biased region" description="Basic and acidic residues" evidence="6">
    <location>
        <begin position="741"/>
        <end position="758"/>
    </location>
</feature>
<feature type="compositionally biased region" description="Polar residues" evidence="6">
    <location>
        <begin position="315"/>
        <end position="328"/>
    </location>
</feature>
<keyword evidence="9" id="KW-1185">Reference proteome</keyword>
<feature type="compositionally biased region" description="Polar residues" evidence="6">
    <location>
        <begin position="72"/>
        <end position="86"/>
    </location>
</feature>
<dbReference type="InterPro" id="IPR012871">
    <property type="entry name" value="DUF1668_ORYSA"/>
</dbReference>
<feature type="repeat" description="PPR" evidence="5">
    <location>
        <begin position="431"/>
        <end position="465"/>
    </location>
</feature>
<comment type="subcellular location">
    <subcellularLocation>
        <location evidence="1">Mitochondrion</location>
    </subcellularLocation>
</comment>
<evidence type="ECO:0000313" key="8">
    <source>
        <dbReference type="EMBL" id="CAL5055507.1"/>
    </source>
</evidence>
<evidence type="ECO:0000256" key="6">
    <source>
        <dbReference type="SAM" id="MobiDB-lite"/>
    </source>
</evidence>